<dbReference type="Proteomes" id="UP000235828">
    <property type="component" value="Chromosome A"/>
</dbReference>
<feature type="transmembrane region" description="Helical" evidence="1">
    <location>
        <begin position="161"/>
        <end position="180"/>
    </location>
</feature>
<feature type="transmembrane region" description="Helical" evidence="1">
    <location>
        <begin position="192"/>
        <end position="214"/>
    </location>
</feature>
<protein>
    <recommendedName>
        <fullName evidence="4">TrbL/VirB6 plasmid conjugal transfer protein</fullName>
    </recommendedName>
</protein>
<proteinExistence type="predicted"/>
<keyword evidence="1" id="KW-1133">Transmembrane helix</keyword>
<dbReference type="EMBL" id="LT960611">
    <property type="protein sequence ID" value="SON51504.1"/>
    <property type="molecule type" value="Genomic_DNA"/>
</dbReference>
<feature type="transmembrane region" description="Helical" evidence="1">
    <location>
        <begin position="135"/>
        <end position="154"/>
    </location>
</feature>
<evidence type="ECO:0000313" key="3">
    <source>
        <dbReference type="Proteomes" id="UP000235828"/>
    </source>
</evidence>
<reference evidence="2 3" key="1">
    <citation type="submission" date="2017-10" db="EMBL/GenBank/DDBJ databases">
        <authorList>
            <person name="Banno H."/>
            <person name="Chua N.-H."/>
        </authorList>
    </citation>
    <scope>NUCLEOTIDE SEQUENCE [LARGE SCALE GENOMIC DNA]</scope>
    <source>
        <strain evidence="2">Vibrio tapetis CECT4600</strain>
    </source>
</reference>
<name>A0A2N8ZHV9_9VIBR</name>
<feature type="transmembrane region" description="Helical" evidence="1">
    <location>
        <begin position="28"/>
        <end position="49"/>
    </location>
</feature>
<dbReference type="RefSeq" id="WP_102523777.1">
    <property type="nucleotide sequence ID" value="NZ_LT960611.1"/>
</dbReference>
<keyword evidence="3" id="KW-1185">Reference proteome</keyword>
<evidence type="ECO:0000313" key="2">
    <source>
        <dbReference type="EMBL" id="SON51504.1"/>
    </source>
</evidence>
<dbReference type="KEGG" id="vta:A3557"/>
<evidence type="ECO:0008006" key="4">
    <source>
        <dbReference type="Google" id="ProtNLM"/>
    </source>
</evidence>
<dbReference type="AlphaFoldDB" id="A0A2N8ZHV9"/>
<keyword evidence="1" id="KW-0812">Transmembrane</keyword>
<accession>A0A2N8ZHV9</accession>
<keyword evidence="1" id="KW-0472">Membrane</keyword>
<dbReference type="OrthoDB" id="6630883at2"/>
<sequence length="315" mass="34560">MSVDTVFRQQFVLAANEFVEKATQHPDIQTLSFGLMMFLIVVVYFQEVVRFMTSGIDLEKIVTATLMVFVSLALYKGYNTAIDVLIETFDNVGLLLLKIGTGNSDPMFLFKWVNRAFIGMYNEEVSFWSMSTGDAFNYLVWQVVTMIIVVAMYFTGSWATWCLLLGKILAIFFVPCLVHPGTRTAFDGWFRYLIGSLMLLIVLRACAVLVALAIKAQFTASGILQCAGSTTISQCMSFGQRNNILSTADYIELVVTMIISFLMIKSSVELSKALIGNVASPSASAAKGMNNLAKSALSSQSGSKIAKVIMAKFGG</sequence>
<organism evidence="2 3">
    <name type="scientific">Vibrio tapetis subsp. tapetis</name>
    <dbReference type="NCBI Taxonomy" id="1671868"/>
    <lineage>
        <taxon>Bacteria</taxon>
        <taxon>Pseudomonadati</taxon>
        <taxon>Pseudomonadota</taxon>
        <taxon>Gammaproteobacteria</taxon>
        <taxon>Vibrionales</taxon>
        <taxon>Vibrionaceae</taxon>
        <taxon>Vibrio</taxon>
    </lineage>
</organism>
<evidence type="ECO:0000256" key="1">
    <source>
        <dbReference type="SAM" id="Phobius"/>
    </source>
</evidence>
<gene>
    <name evidence="2" type="ORF">VTAP4600_A3557</name>
</gene>